<comment type="cofactor">
    <cofactor evidence="2">
        <name>heme b</name>
        <dbReference type="ChEBI" id="CHEBI:60344"/>
    </cofactor>
</comment>
<feature type="signal peptide" evidence="14">
    <location>
        <begin position="1"/>
        <end position="18"/>
    </location>
</feature>
<evidence type="ECO:0000256" key="13">
    <source>
        <dbReference type="SAM" id="MobiDB-lite"/>
    </source>
</evidence>
<dbReference type="EMBL" id="BQKI01000018">
    <property type="protein sequence ID" value="GJN10686.1"/>
    <property type="molecule type" value="Genomic_DNA"/>
</dbReference>
<evidence type="ECO:0000256" key="10">
    <source>
        <dbReference type="ARBA" id="ARBA00023324"/>
    </source>
</evidence>
<keyword evidence="17" id="KW-1185">Reference proteome</keyword>
<feature type="domain" description="Plant heme peroxidase family profile" evidence="15">
    <location>
        <begin position="117"/>
        <end position="353"/>
    </location>
</feature>
<evidence type="ECO:0000256" key="9">
    <source>
        <dbReference type="ARBA" id="ARBA00023004"/>
    </source>
</evidence>
<dbReference type="Gene3D" id="1.10.420.10">
    <property type="entry name" value="Peroxidase, domain 2"/>
    <property type="match status" value="1"/>
</dbReference>
<evidence type="ECO:0000256" key="6">
    <source>
        <dbReference type="ARBA" id="ARBA00022723"/>
    </source>
</evidence>
<evidence type="ECO:0000256" key="4">
    <source>
        <dbReference type="ARBA" id="ARBA00022559"/>
    </source>
</evidence>
<dbReference type="PANTHER" id="PTHR31388">
    <property type="entry name" value="PEROXIDASE 72-RELATED"/>
    <property type="match status" value="1"/>
</dbReference>
<proteinExistence type="inferred from homology"/>
<dbReference type="PANTHER" id="PTHR31388:SF256">
    <property type="entry name" value="PEROXIDASE"/>
    <property type="match status" value="1"/>
</dbReference>
<feature type="compositionally biased region" description="Low complexity" evidence="13">
    <location>
        <begin position="106"/>
        <end position="125"/>
    </location>
</feature>
<feature type="binding site" evidence="11">
    <location>
        <position position="280"/>
    </location>
    <ligand>
        <name>Ca(2+)</name>
        <dbReference type="ChEBI" id="CHEBI:29108"/>
        <label>2</label>
    </ligand>
</feature>
<keyword evidence="9" id="KW-0408">Iron</keyword>
<keyword evidence="8" id="KW-0560">Oxidoreductase</keyword>
<comment type="subcellular location">
    <subcellularLocation>
        <location evidence="3">Secreted</location>
    </subcellularLocation>
</comment>
<dbReference type="GO" id="GO:0046872">
    <property type="term" value="F:metal ion binding"/>
    <property type="evidence" value="ECO:0007669"/>
    <property type="project" value="UniProtKB-KW"/>
</dbReference>
<dbReference type="GO" id="GO:0006979">
    <property type="term" value="P:response to oxidative stress"/>
    <property type="evidence" value="ECO:0007669"/>
    <property type="project" value="InterPro"/>
</dbReference>
<sequence length="353" mass="37928">MASDSCLSLLVIVALASAASVQLSLTFYGTSQDPPPPRQSSITALSSRPQALVATVGKAGVAIRRSRPPPRSVPPEERAREWEERRWVRGGAACERGRAKRHHRASTGGRAARAPAASAGSRAARAPVDLAPFPSPLFATGHGPGSRALGLGDVDERYDSCSSLDLGREERWPDASGPAPRAGRGGQRCRCGPRRLFSSLRRISPSCFSLPLSIELVGVHGPSIGVEELTQSVRLNASSSGIGYTRKTNIDSTFRMSLRANCPATASNSNTNLVPLDTMTPNSFDNAYFSNILFQRRLLHSQTRCCSTAAAPTKYGQGLRVQRRGVQQRLHHGNDQPKTGSQAQIRLSYSSVY</sequence>
<dbReference type="InterPro" id="IPR010255">
    <property type="entry name" value="Haem_peroxidase_sf"/>
</dbReference>
<keyword evidence="7 11" id="KW-0106">Calcium</keyword>
<feature type="binding site" evidence="11">
    <location>
        <position position="285"/>
    </location>
    <ligand>
        <name>Ca(2+)</name>
        <dbReference type="ChEBI" id="CHEBI:29108"/>
        <label>2</label>
    </ligand>
</feature>
<comment type="catalytic activity">
    <reaction evidence="1">
        <text>2 a phenolic donor + H2O2 = 2 a phenolic radical donor + 2 H2O</text>
        <dbReference type="Rhea" id="RHEA:56136"/>
        <dbReference type="ChEBI" id="CHEBI:15377"/>
        <dbReference type="ChEBI" id="CHEBI:16240"/>
        <dbReference type="ChEBI" id="CHEBI:139520"/>
        <dbReference type="ChEBI" id="CHEBI:139521"/>
        <dbReference type="EC" id="1.11.1.7"/>
    </reaction>
</comment>
<dbReference type="InterPro" id="IPR000823">
    <property type="entry name" value="Peroxidase_pln"/>
</dbReference>
<reference evidence="16" key="2">
    <citation type="submission" date="2021-12" db="EMBL/GenBank/DDBJ databases">
        <title>Resequencing data analysis of finger millet.</title>
        <authorList>
            <person name="Hatakeyama M."/>
            <person name="Aluri S."/>
            <person name="Balachadran M.T."/>
            <person name="Sivarajan S.R."/>
            <person name="Poveda L."/>
            <person name="Shimizu-Inatsugi R."/>
            <person name="Schlapbach R."/>
            <person name="Sreeman S.M."/>
            <person name="Shimizu K.K."/>
        </authorList>
    </citation>
    <scope>NUCLEOTIDE SEQUENCE</scope>
</reference>
<organism evidence="16 17">
    <name type="scientific">Eleusine coracana subsp. coracana</name>
    <dbReference type="NCBI Taxonomy" id="191504"/>
    <lineage>
        <taxon>Eukaryota</taxon>
        <taxon>Viridiplantae</taxon>
        <taxon>Streptophyta</taxon>
        <taxon>Embryophyta</taxon>
        <taxon>Tracheophyta</taxon>
        <taxon>Spermatophyta</taxon>
        <taxon>Magnoliopsida</taxon>
        <taxon>Liliopsida</taxon>
        <taxon>Poales</taxon>
        <taxon>Poaceae</taxon>
        <taxon>PACMAD clade</taxon>
        <taxon>Chloridoideae</taxon>
        <taxon>Cynodonteae</taxon>
        <taxon>Eleusininae</taxon>
        <taxon>Eleusine</taxon>
    </lineage>
</organism>
<evidence type="ECO:0000256" key="3">
    <source>
        <dbReference type="ARBA" id="ARBA00004613"/>
    </source>
</evidence>
<comment type="similarity">
    <text evidence="12">Belongs to the peroxidase family.</text>
</comment>
<evidence type="ECO:0000256" key="2">
    <source>
        <dbReference type="ARBA" id="ARBA00001970"/>
    </source>
</evidence>
<keyword evidence="5" id="KW-0349">Heme</keyword>
<feature type="binding site" evidence="11">
    <location>
        <position position="277"/>
    </location>
    <ligand>
        <name>Ca(2+)</name>
        <dbReference type="ChEBI" id="CHEBI:29108"/>
        <label>2</label>
    </ligand>
</feature>
<dbReference type="GO" id="GO:0042744">
    <property type="term" value="P:hydrogen peroxide catabolic process"/>
    <property type="evidence" value="ECO:0007669"/>
    <property type="project" value="UniProtKB-KW"/>
</dbReference>
<feature type="chain" id="PRO_5043349366" description="Plant heme peroxidase family profile domain-containing protein" evidence="14">
    <location>
        <begin position="19"/>
        <end position="353"/>
    </location>
</feature>
<evidence type="ECO:0000313" key="17">
    <source>
        <dbReference type="Proteomes" id="UP001054889"/>
    </source>
</evidence>
<evidence type="ECO:0000313" key="16">
    <source>
        <dbReference type="EMBL" id="GJN10686.1"/>
    </source>
</evidence>
<dbReference type="GO" id="GO:0005576">
    <property type="term" value="C:extracellular region"/>
    <property type="evidence" value="ECO:0007669"/>
    <property type="project" value="UniProtKB-SubCell"/>
</dbReference>
<feature type="region of interest" description="Disordered" evidence="13">
    <location>
        <begin position="169"/>
        <end position="188"/>
    </location>
</feature>
<evidence type="ECO:0000256" key="14">
    <source>
        <dbReference type="SAM" id="SignalP"/>
    </source>
</evidence>
<dbReference type="SUPFAM" id="SSF48113">
    <property type="entry name" value="Heme-dependent peroxidases"/>
    <property type="match status" value="1"/>
</dbReference>
<reference evidence="16" key="1">
    <citation type="journal article" date="2018" name="DNA Res.">
        <title>Multiple hybrid de novo genome assembly of finger millet, an orphan allotetraploid crop.</title>
        <authorList>
            <person name="Hatakeyama M."/>
            <person name="Aluri S."/>
            <person name="Balachadran M.T."/>
            <person name="Sivarajan S.R."/>
            <person name="Patrignani A."/>
            <person name="Gruter S."/>
            <person name="Poveda L."/>
            <person name="Shimizu-Inatsugi R."/>
            <person name="Baeten J."/>
            <person name="Francoijs K.J."/>
            <person name="Nataraja K.N."/>
            <person name="Reddy Y.A.N."/>
            <person name="Phadnis S."/>
            <person name="Ravikumar R.L."/>
            <person name="Schlapbach R."/>
            <person name="Sreeman S.M."/>
            <person name="Shimizu K.K."/>
        </authorList>
    </citation>
    <scope>NUCLEOTIDE SEQUENCE</scope>
</reference>
<dbReference type="GO" id="GO:0140825">
    <property type="term" value="F:lactoperoxidase activity"/>
    <property type="evidence" value="ECO:0007669"/>
    <property type="project" value="UniProtKB-EC"/>
</dbReference>
<accession>A0AAV5DKJ7</accession>
<keyword evidence="14" id="KW-0732">Signal</keyword>
<evidence type="ECO:0000256" key="7">
    <source>
        <dbReference type="ARBA" id="ARBA00022837"/>
    </source>
</evidence>
<comment type="caution">
    <text evidence="16">The sequence shown here is derived from an EMBL/GenBank/DDBJ whole genome shotgun (WGS) entry which is preliminary data.</text>
</comment>
<keyword evidence="6 11" id="KW-0479">Metal-binding</keyword>
<gene>
    <name evidence="16" type="primary">ga28802</name>
    <name evidence="16" type="ORF">PR202_ga28802</name>
</gene>
<evidence type="ECO:0000256" key="5">
    <source>
        <dbReference type="ARBA" id="ARBA00022617"/>
    </source>
</evidence>
<dbReference type="AlphaFoldDB" id="A0AAV5DKJ7"/>
<evidence type="ECO:0000256" key="12">
    <source>
        <dbReference type="RuleBase" id="RU004241"/>
    </source>
</evidence>
<keyword evidence="10" id="KW-0376">Hydrogen peroxide</keyword>
<dbReference type="Proteomes" id="UP001054889">
    <property type="component" value="Unassembled WGS sequence"/>
</dbReference>
<protein>
    <recommendedName>
        <fullName evidence="15">Plant heme peroxidase family profile domain-containing protein</fullName>
    </recommendedName>
</protein>
<dbReference type="Pfam" id="PF00141">
    <property type="entry name" value="peroxidase"/>
    <property type="match status" value="1"/>
</dbReference>
<keyword evidence="4" id="KW-0575">Peroxidase</keyword>
<evidence type="ECO:0000256" key="11">
    <source>
        <dbReference type="PIRSR" id="PIRSR600823-3"/>
    </source>
</evidence>
<name>A0AAV5DKJ7_ELECO</name>
<evidence type="ECO:0000256" key="8">
    <source>
        <dbReference type="ARBA" id="ARBA00023002"/>
    </source>
</evidence>
<evidence type="ECO:0000256" key="1">
    <source>
        <dbReference type="ARBA" id="ARBA00000189"/>
    </source>
</evidence>
<dbReference type="InterPro" id="IPR002016">
    <property type="entry name" value="Haem_peroxidase"/>
</dbReference>
<dbReference type="GO" id="GO:0020037">
    <property type="term" value="F:heme binding"/>
    <property type="evidence" value="ECO:0007669"/>
    <property type="project" value="InterPro"/>
</dbReference>
<comment type="cofactor">
    <cofactor evidence="11">
        <name>Ca(2+)</name>
        <dbReference type="ChEBI" id="CHEBI:29108"/>
    </cofactor>
    <text evidence="11">Binds 2 calcium ions per subunit.</text>
</comment>
<evidence type="ECO:0000259" key="15">
    <source>
        <dbReference type="PROSITE" id="PS50873"/>
    </source>
</evidence>
<feature type="region of interest" description="Disordered" evidence="13">
    <location>
        <begin position="94"/>
        <end position="125"/>
    </location>
</feature>
<dbReference type="PROSITE" id="PS50873">
    <property type="entry name" value="PEROXIDASE_4"/>
    <property type="match status" value="1"/>
</dbReference>